<comment type="similarity">
    <text evidence="2">Belongs to the bacterial sugar transferase family.</text>
</comment>
<feature type="transmembrane region" description="Helical" evidence="7">
    <location>
        <begin position="12"/>
        <end position="29"/>
    </location>
</feature>
<keyword evidence="6 7" id="KW-0472">Membrane</keyword>
<evidence type="ECO:0000313" key="9">
    <source>
        <dbReference type="EMBL" id="MCW3786641.1"/>
    </source>
</evidence>
<proteinExistence type="inferred from homology"/>
<evidence type="ECO:0000256" key="2">
    <source>
        <dbReference type="ARBA" id="ARBA00006464"/>
    </source>
</evidence>
<dbReference type="Pfam" id="PF13727">
    <property type="entry name" value="CoA_binding_3"/>
    <property type="match status" value="1"/>
</dbReference>
<feature type="transmembrane region" description="Helical" evidence="7">
    <location>
        <begin position="49"/>
        <end position="66"/>
    </location>
</feature>
<evidence type="ECO:0000256" key="3">
    <source>
        <dbReference type="ARBA" id="ARBA00022679"/>
    </source>
</evidence>
<evidence type="ECO:0000256" key="7">
    <source>
        <dbReference type="SAM" id="Phobius"/>
    </source>
</evidence>
<comment type="caution">
    <text evidence="9">The sequence shown here is derived from an EMBL/GenBank/DDBJ whole genome shotgun (WGS) entry which is preliminary data.</text>
</comment>
<sequence length="467" mass="54593">MIREREKVIAKGSVIFQTFLSLGSFYLAWQFNNYYLGSELVGRREYETIFILIGPIWYLLLDHFGMGRMLRTKMYSTIFFEYFSVVGFGSATLFIIVGTLEFTMISRWVLILFIFLNFFFLFAYKSFVYKTMKILRGKGYNYKHVVIIADKDSDFFIDQLIVTKDWGFKILAIVSDSNEIIEKYGRKFKIISENECLTKILDDIVVDEVMFCKGSYNQDRIRDIVNLCTEVGVTFRMQSEIFSLAGNRSHLSYFNQLPFLTVMNTPSNYLALKLKALMDYLGAFLILLLVSPLLLIIAFAIKIDDGGPVFFKQIRVGQNGRLFHCLKFRTMVTNAEELKLTLKDQNEQKGPVFKMKNDPRVTKIGKFLRKSSLDELPQFFNVLKGEMSIVGPRPPVPSEVEEYERWQRRRLSMKPGITCIWQVSGRNNIPFEQWMKMDMQYIDSWSLKLDIQLFLKTFKVMLVRDGQ</sequence>
<feature type="domain" description="Bacterial sugar transferase" evidence="8">
    <location>
        <begin position="275"/>
        <end position="462"/>
    </location>
</feature>
<dbReference type="PANTHER" id="PTHR30576:SF10">
    <property type="entry name" value="SLL5057 PROTEIN"/>
    <property type="match status" value="1"/>
</dbReference>
<comment type="subcellular location">
    <subcellularLocation>
        <location evidence="1">Membrane</location>
        <topology evidence="1">Multi-pass membrane protein</topology>
    </subcellularLocation>
</comment>
<dbReference type="InterPro" id="IPR003362">
    <property type="entry name" value="Bact_transf"/>
</dbReference>
<evidence type="ECO:0000313" key="10">
    <source>
        <dbReference type="Proteomes" id="UP001209229"/>
    </source>
</evidence>
<keyword evidence="5 7" id="KW-1133">Transmembrane helix</keyword>
<dbReference type="AlphaFoldDB" id="A0AAE3M3M8"/>
<accession>A0AAE3M3M8</accession>
<feature type="transmembrane region" description="Helical" evidence="7">
    <location>
        <begin position="105"/>
        <end position="124"/>
    </location>
</feature>
<evidence type="ECO:0000256" key="5">
    <source>
        <dbReference type="ARBA" id="ARBA00022989"/>
    </source>
</evidence>
<dbReference type="Pfam" id="PF02397">
    <property type="entry name" value="Bac_transf"/>
    <property type="match status" value="1"/>
</dbReference>
<keyword evidence="3 9" id="KW-0808">Transferase</keyword>
<dbReference type="Proteomes" id="UP001209229">
    <property type="component" value="Unassembled WGS sequence"/>
</dbReference>
<evidence type="ECO:0000259" key="8">
    <source>
        <dbReference type="Pfam" id="PF02397"/>
    </source>
</evidence>
<keyword evidence="4 7" id="KW-0812">Transmembrane</keyword>
<evidence type="ECO:0000256" key="4">
    <source>
        <dbReference type="ARBA" id="ARBA00022692"/>
    </source>
</evidence>
<dbReference type="EMBL" id="JAPDPJ010000017">
    <property type="protein sequence ID" value="MCW3786641.1"/>
    <property type="molecule type" value="Genomic_DNA"/>
</dbReference>
<dbReference type="Gene3D" id="3.40.50.720">
    <property type="entry name" value="NAD(P)-binding Rossmann-like Domain"/>
    <property type="match status" value="1"/>
</dbReference>
<evidence type="ECO:0000256" key="6">
    <source>
        <dbReference type="ARBA" id="ARBA00023136"/>
    </source>
</evidence>
<dbReference type="NCBIfam" id="TIGR03025">
    <property type="entry name" value="EPS_sugtrans"/>
    <property type="match status" value="1"/>
</dbReference>
<feature type="transmembrane region" description="Helical" evidence="7">
    <location>
        <begin position="280"/>
        <end position="301"/>
    </location>
</feature>
<gene>
    <name evidence="9" type="ORF">OM075_09190</name>
</gene>
<evidence type="ECO:0000256" key="1">
    <source>
        <dbReference type="ARBA" id="ARBA00004141"/>
    </source>
</evidence>
<dbReference type="GO" id="GO:0016780">
    <property type="term" value="F:phosphotransferase activity, for other substituted phosphate groups"/>
    <property type="evidence" value="ECO:0007669"/>
    <property type="project" value="TreeGrafter"/>
</dbReference>
<dbReference type="InterPro" id="IPR017475">
    <property type="entry name" value="EPS_sugar_tfrase"/>
</dbReference>
<dbReference type="GO" id="GO:0016020">
    <property type="term" value="C:membrane"/>
    <property type="evidence" value="ECO:0007669"/>
    <property type="project" value="UniProtKB-SubCell"/>
</dbReference>
<name>A0AAE3M3M8_9BACT</name>
<keyword evidence="10" id="KW-1185">Reference proteome</keyword>
<organism evidence="9 10">
    <name type="scientific">Plebeiibacterium sediminum</name>
    <dbReference type="NCBI Taxonomy" id="2992112"/>
    <lineage>
        <taxon>Bacteria</taxon>
        <taxon>Pseudomonadati</taxon>
        <taxon>Bacteroidota</taxon>
        <taxon>Bacteroidia</taxon>
        <taxon>Marinilabiliales</taxon>
        <taxon>Marinilabiliaceae</taxon>
        <taxon>Plebeiibacterium</taxon>
    </lineage>
</organism>
<dbReference type="RefSeq" id="WP_301190206.1">
    <property type="nucleotide sequence ID" value="NZ_JAPDPJ010000017.1"/>
</dbReference>
<protein>
    <submittedName>
        <fullName evidence="9">Sugar transferase</fullName>
    </submittedName>
</protein>
<dbReference type="PANTHER" id="PTHR30576">
    <property type="entry name" value="COLANIC BIOSYNTHESIS UDP-GLUCOSE LIPID CARRIER TRANSFERASE"/>
    <property type="match status" value="1"/>
</dbReference>
<feature type="transmembrane region" description="Helical" evidence="7">
    <location>
        <begin position="78"/>
        <end position="99"/>
    </location>
</feature>
<reference evidence="9" key="1">
    <citation type="submission" date="2022-10" db="EMBL/GenBank/DDBJ databases">
        <authorList>
            <person name="Yu W.X."/>
        </authorList>
    </citation>
    <scope>NUCLEOTIDE SEQUENCE</scope>
    <source>
        <strain evidence="9">AAT</strain>
    </source>
</reference>